<evidence type="ECO:0000256" key="1">
    <source>
        <dbReference type="SAM" id="MobiDB-lite"/>
    </source>
</evidence>
<dbReference type="AlphaFoldDB" id="A0A4S8MMC0"/>
<feature type="compositionally biased region" description="Acidic residues" evidence="1">
    <location>
        <begin position="121"/>
        <end position="131"/>
    </location>
</feature>
<feature type="compositionally biased region" description="Polar residues" evidence="1">
    <location>
        <begin position="64"/>
        <end position="78"/>
    </location>
</feature>
<feature type="region of interest" description="Disordered" evidence="1">
    <location>
        <begin position="121"/>
        <end position="216"/>
    </location>
</feature>
<evidence type="ECO:0000313" key="2">
    <source>
        <dbReference type="EMBL" id="THV04060.1"/>
    </source>
</evidence>
<keyword evidence="3" id="KW-1185">Reference proteome</keyword>
<feature type="compositionally biased region" description="Basic and acidic residues" evidence="1">
    <location>
        <begin position="146"/>
        <end position="162"/>
    </location>
</feature>
<dbReference type="OrthoDB" id="2690880at2759"/>
<dbReference type="Proteomes" id="UP000297245">
    <property type="component" value="Unassembled WGS sequence"/>
</dbReference>
<evidence type="ECO:0000313" key="3">
    <source>
        <dbReference type="Proteomes" id="UP000297245"/>
    </source>
</evidence>
<organism evidence="2 3">
    <name type="scientific">Dendrothele bispora (strain CBS 962.96)</name>
    <dbReference type="NCBI Taxonomy" id="1314807"/>
    <lineage>
        <taxon>Eukaryota</taxon>
        <taxon>Fungi</taxon>
        <taxon>Dikarya</taxon>
        <taxon>Basidiomycota</taxon>
        <taxon>Agaricomycotina</taxon>
        <taxon>Agaricomycetes</taxon>
        <taxon>Agaricomycetidae</taxon>
        <taxon>Agaricales</taxon>
        <taxon>Agaricales incertae sedis</taxon>
        <taxon>Dendrothele</taxon>
    </lineage>
</organism>
<reference evidence="2 3" key="1">
    <citation type="journal article" date="2019" name="Nat. Ecol. Evol.">
        <title>Megaphylogeny resolves global patterns of mushroom evolution.</title>
        <authorList>
            <person name="Varga T."/>
            <person name="Krizsan K."/>
            <person name="Foldi C."/>
            <person name="Dima B."/>
            <person name="Sanchez-Garcia M."/>
            <person name="Sanchez-Ramirez S."/>
            <person name="Szollosi G.J."/>
            <person name="Szarkandi J.G."/>
            <person name="Papp V."/>
            <person name="Albert L."/>
            <person name="Andreopoulos W."/>
            <person name="Angelini C."/>
            <person name="Antonin V."/>
            <person name="Barry K.W."/>
            <person name="Bougher N.L."/>
            <person name="Buchanan P."/>
            <person name="Buyck B."/>
            <person name="Bense V."/>
            <person name="Catcheside P."/>
            <person name="Chovatia M."/>
            <person name="Cooper J."/>
            <person name="Damon W."/>
            <person name="Desjardin D."/>
            <person name="Finy P."/>
            <person name="Geml J."/>
            <person name="Haridas S."/>
            <person name="Hughes K."/>
            <person name="Justo A."/>
            <person name="Karasinski D."/>
            <person name="Kautmanova I."/>
            <person name="Kiss B."/>
            <person name="Kocsube S."/>
            <person name="Kotiranta H."/>
            <person name="LaButti K.M."/>
            <person name="Lechner B.E."/>
            <person name="Liimatainen K."/>
            <person name="Lipzen A."/>
            <person name="Lukacs Z."/>
            <person name="Mihaltcheva S."/>
            <person name="Morgado L.N."/>
            <person name="Niskanen T."/>
            <person name="Noordeloos M.E."/>
            <person name="Ohm R.A."/>
            <person name="Ortiz-Santana B."/>
            <person name="Ovrebo C."/>
            <person name="Racz N."/>
            <person name="Riley R."/>
            <person name="Savchenko A."/>
            <person name="Shiryaev A."/>
            <person name="Soop K."/>
            <person name="Spirin V."/>
            <person name="Szebenyi C."/>
            <person name="Tomsovsky M."/>
            <person name="Tulloss R.E."/>
            <person name="Uehling J."/>
            <person name="Grigoriev I.V."/>
            <person name="Vagvolgyi C."/>
            <person name="Papp T."/>
            <person name="Martin F.M."/>
            <person name="Miettinen O."/>
            <person name="Hibbett D.S."/>
            <person name="Nagy L.G."/>
        </authorList>
    </citation>
    <scope>NUCLEOTIDE SEQUENCE [LARGE SCALE GENOMIC DNA]</scope>
    <source>
        <strain evidence="2 3">CBS 962.96</strain>
    </source>
</reference>
<name>A0A4S8MMC0_DENBC</name>
<feature type="compositionally biased region" description="Low complexity" evidence="1">
    <location>
        <begin position="89"/>
        <end position="102"/>
    </location>
</feature>
<gene>
    <name evidence="2" type="ORF">K435DRAFT_220629</name>
</gene>
<protein>
    <submittedName>
        <fullName evidence="2">Uncharacterized protein</fullName>
    </submittedName>
</protein>
<feature type="compositionally biased region" description="Gly residues" evidence="1">
    <location>
        <begin position="163"/>
        <end position="179"/>
    </location>
</feature>
<sequence>MLRPKNETSWLARGLDMLFKRPEVIHLPHDDNSTTIPDILHIPGETDVERVMGRGATLNFLPNPDSSLHGSRSSNAPMSQDDIEIYPNSESSGSSSSAASGSALQGEAAWTILGKRSLDQETTELESEDSDGNGGQTKKRKRKRRKFDEKDPGWNRGGDVRRGGGAGGAGGTGGRGGRFTQGSRRRGRGANEAQGENQSGDTERGRGSSVSYAQHQMSSEMDLMAQYDRTEFQLGPYHPSDTINKYLLQRFPDSKIAITHDSVWCSVMREVIISSHHFHEGSFSCS</sequence>
<dbReference type="EMBL" id="ML179060">
    <property type="protein sequence ID" value="THV04060.1"/>
    <property type="molecule type" value="Genomic_DNA"/>
</dbReference>
<accession>A0A4S8MMC0</accession>
<proteinExistence type="predicted"/>
<feature type="region of interest" description="Disordered" evidence="1">
    <location>
        <begin position="60"/>
        <end position="102"/>
    </location>
</feature>